<evidence type="ECO:0000259" key="11">
    <source>
        <dbReference type="PROSITE" id="PS51746"/>
    </source>
</evidence>
<keyword evidence="9" id="KW-0472">Membrane</keyword>
<evidence type="ECO:0000256" key="7">
    <source>
        <dbReference type="ARBA" id="ARBA00047899"/>
    </source>
</evidence>
<keyword evidence="13" id="KW-1185">Reference proteome</keyword>
<feature type="domain" description="Protein kinase" evidence="10">
    <location>
        <begin position="273"/>
        <end position="541"/>
    </location>
</feature>
<dbReference type="InterPro" id="IPR050236">
    <property type="entry name" value="Ser_Thr_kinase_AGC"/>
</dbReference>
<gene>
    <name evidence="12" type="ORF">GCM10007414_14000</name>
</gene>
<dbReference type="SMART" id="SM00332">
    <property type="entry name" value="PP2Cc"/>
    <property type="match status" value="1"/>
</dbReference>
<dbReference type="GO" id="GO:0016301">
    <property type="term" value="F:kinase activity"/>
    <property type="evidence" value="ECO:0007669"/>
    <property type="project" value="UniProtKB-KW"/>
</dbReference>
<protein>
    <recommendedName>
        <fullName evidence="1">non-specific serine/threonine protein kinase</fullName>
        <ecNumber evidence="1">2.7.11.1</ecNumber>
    </recommendedName>
</protein>
<evidence type="ECO:0000259" key="10">
    <source>
        <dbReference type="PROSITE" id="PS50011"/>
    </source>
</evidence>
<comment type="catalytic activity">
    <reaction evidence="7">
        <text>L-threonyl-[protein] + ATP = O-phospho-L-threonyl-[protein] + ADP + H(+)</text>
        <dbReference type="Rhea" id="RHEA:46608"/>
        <dbReference type="Rhea" id="RHEA-COMP:11060"/>
        <dbReference type="Rhea" id="RHEA-COMP:11605"/>
        <dbReference type="ChEBI" id="CHEBI:15378"/>
        <dbReference type="ChEBI" id="CHEBI:30013"/>
        <dbReference type="ChEBI" id="CHEBI:30616"/>
        <dbReference type="ChEBI" id="CHEBI:61977"/>
        <dbReference type="ChEBI" id="CHEBI:456216"/>
        <dbReference type="EC" id="2.7.11.1"/>
    </reaction>
</comment>
<dbReference type="InterPro" id="IPR000719">
    <property type="entry name" value="Prot_kinase_dom"/>
</dbReference>
<evidence type="ECO:0000256" key="9">
    <source>
        <dbReference type="SAM" id="Phobius"/>
    </source>
</evidence>
<keyword evidence="6" id="KW-0067">ATP-binding</keyword>
<dbReference type="SUPFAM" id="SSF81606">
    <property type="entry name" value="PP2C-like"/>
    <property type="match status" value="1"/>
</dbReference>
<evidence type="ECO:0000256" key="1">
    <source>
        <dbReference type="ARBA" id="ARBA00012513"/>
    </source>
</evidence>
<dbReference type="SMART" id="SM00220">
    <property type="entry name" value="S_TKc"/>
    <property type="match status" value="1"/>
</dbReference>
<evidence type="ECO:0000256" key="3">
    <source>
        <dbReference type="ARBA" id="ARBA00022679"/>
    </source>
</evidence>
<organism evidence="12 13">
    <name type="scientific">Agarivorans gilvus</name>
    <dbReference type="NCBI Taxonomy" id="680279"/>
    <lineage>
        <taxon>Bacteria</taxon>
        <taxon>Pseudomonadati</taxon>
        <taxon>Pseudomonadota</taxon>
        <taxon>Gammaproteobacteria</taxon>
        <taxon>Alteromonadales</taxon>
        <taxon>Alteromonadaceae</taxon>
        <taxon>Agarivorans</taxon>
    </lineage>
</organism>
<dbReference type="InterPro" id="IPR011009">
    <property type="entry name" value="Kinase-like_dom_sf"/>
</dbReference>
<dbReference type="RefSeq" id="WP_055734493.1">
    <property type="nucleotide sequence ID" value="NZ_BMDY01000007.1"/>
</dbReference>
<dbReference type="SMART" id="SM00331">
    <property type="entry name" value="PP2C_SIG"/>
    <property type="match status" value="1"/>
</dbReference>
<dbReference type="CDD" id="cd00143">
    <property type="entry name" value="PP2Cc"/>
    <property type="match status" value="1"/>
</dbReference>
<dbReference type="Gene3D" id="3.60.40.10">
    <property type="entry name" value="PPM-type phosphatase domain"/>
    <property type="match status" value="1"/>
</dbReference>
<dbReference type="EC" id="2.7.11.1" evidence="1"/>
<dbReference type="EMBL" id="BMDY01000007">
    <property type="protein sequence ID" value="GGB01968.1"/>
    <property type="molecule type" value="Genomic_DNA"/>
</dbReference>
<comment type="catalytic activity">
    <reaction evidence="8">
        <text>L-seryl-[protein] + ATP = O-phospho-L-seryl-[protein] + ADP + H(+)</text>
        <dbReference type="Rhea" id="RHEA:17989"/>
        <dbReference type="Rhea" id="RHEA-COMP:9863"/>
        <dbReference type="Rhea" id="RHEA-COMP:11604"/>
        <dbReference type="ChEBI" id="CHEBI:15378"/>
        <dbReference type="ChEBI" id="CHEBI:29999"/>
        <dbReference type="ChEBI" id="CHEBI:30616"/>
        <dbReference type="ChEBI" id="CHEBI:83421"/>
        <dbReference type="ChEBI" id="CHEBI:456216"/>
        <dbReference type="EC" id="2.7.11.1"/>
    </reaction>
</comment>
<dbReference type="Gene3D" id="1.10.510.10">
    <property type="entry name" value="Transferase(Phosphotransferase) domain 1"/>
    <property type="match status" value="1"/>
</dbReference>
<dbReference type="PROSITE" id="PS50011">
    <property type="entry name" value="PROTEIN_KINASE_DOM"/>
    <property type="match status" value="1"/>
</dbReference>
<dbReference type="Pfam" id="PF00069">
    <property type="entry name" value="Pkinase"/>
    <property type="match status" value="1"/>
</dbReference>
<reference evidence="13" key="1">
    <citation type="journal article" date="2019" name="Int. J. Syst. Evol. Microbiol.">
        <title>The Global Catalogue of Microorganisms (GCM) 10K type strain sequencing project: providing services to taxonomists for standard genome sequencing and annotation.</title>
        <authorList>
            <consortium name="The Broad Institute Genomics Platform"/>
            <consortium name="The Broad Institute Genome Sequencing Center for Infectious Disease"/>
            <person name="Wu L."/>
            <person name="Ma J."/>
        </authorList>
    </citation>
    <scope>NUCLEOTIDE SEQUENCE [LARGE SCALE GENOMIC DNA]</scope>
    <source>
        <strain evidence="13">CGMCC 1.10131</strain>
    </source>
</reference>
<keyword evidence="9" id="KW-0812">Transmembrane</keyword>
<evidence type="ECO:0000313" key="13">
    <source>
        <dbReference type="Proteomes" id="UP000651977"/>
    </source>
</evidence>
<dbReference type="InterPro" id="IPR008271">
    <property type="entry name" value="Ser/Thr_kinase_AS"/>
</dbReference>
<keyword evidence="9" id="KW-1133">Transmembrane helix</keyword>
<feature type="domain" description="PPM-type phosphatase" evidence="11">
    <location>
        <begin position="9"/>
        <end position="240"/>
    </location>
</feature>
<dbReference type="PROSITE" id="PS00108">
    <property type="entry name" value="PROTEIN_KINASE_ST"/>
    <property type="match status" value="1"/>
</dbReference>
<dbReference type="PANTHER" id="PTHR24356">
    <property type="entry name" value="SERINE/THREONINE-PROTEIN KINASE"/>
    <property type="match status" value="1"/>
</dbReference>
<accession>A0ABQ1I1B7</accession>
<keyword evidence="4" id="KW-0547">Nucleotide-binding</keyword>
<evidence type="ECO:0000256" key="2">
    <source>
        <dbReference type="ARBA" id="ARBA00022527"/>
    </source>
</evidence>
<name>A0ABQ1I1B7_9ALTE</name>
<evidence type="ECO:0000256" key="8">
    <source>
        <dbReference type="ARBA" id="ARBA00048679"/>
    </source>
</evidence>
<keyword evidence="5 12" id="KW-0418">Kinase</keyword>
<dbReference type="InterPro" id="IPR001932">
    <property type="entry name" value="PPM-type_phosphatase-like_dom"/>
</dbReference>
<evidence type="ECO:0000256" key="6">
    <source>
        <dbReference type="ARBA" id="ARBA00022840"/>
    </source>
</evidence>
<evidence type="ECO:0000256" key="5">
    <source>
        <dbReference type="ARBA" id="ARBA00022777"/>
    </source>
</evidence>
<evidence type="ECO:0000313" key="12">
    <source>
        <dbReference type="EMBL" id="GGB01968.1"/>
    </source>
</evidence>
<dbReference type="CDD" id="cd14014">
    <property type="entry name" value="STKc_PknB_like"/>
    <property type="match status" value="1"/>
</dbReference>
<proteinExistence type="predicted"/>
<sequence>MTTSQLRVSIGQCSDKGRKPLNQDCYGAFTPSGAQLQHKGFAAVIADGISSSEVSQIASETAVNSFLDDYYCTSETWTVQHAATRVLQATNSWLYSQSQQSPYYYDKNKGYVCTLSALVIKGNLAHLFHVGDTRIYRLNQQGLEQLTNDHCVWGSEQQSYLSRALGIEPHCEFDYRCLAIEQGDIFLLCSDGVYEYIDAEQVQHTLISNHHDLTKAAEDIVATAYLAGSDDNLSLQIIRLEQVPQSADNSLKEQVAALSFPPELQARMEMDSYKIIRPIHHSARSHVFLAEDQHSGQQVILKTPSVDLRGDEEYLERFFTEEWMARRINSAHVLKASAEPRQRHFLYTVFEYLEGQTLQQWITDNPKPDLAKVREIVEQIAKGLRAFHRMDMLHQDLKPDNIMIDKHGTVKIIDFGSVWAAGLAEQVQDHTQSSLLGTALYSAPELFLGYGGSVRAELFSLAVITYYLLSGRFPYGTNVAKAKTEAAQRRLVYQSVLDSEREIPVWVDDALEKALHPNPQKRYSQISEFLVDLRKPNQAFINKTRAPLAERNPVALWQGISAILAGVVIFLLVR</sequence>
<comment type="caution">
    <text evidence="12">The sequence shown here is derived from an EMBL/GenBank/DDBJ whole genome shotgun (WGS) entry which is preliminary data.</text>
</comment>
<dbReference type="PROSITE" id="PS51746">
    <property type="entry name" value="PPM_2"/>
    <property type="match status" value="1"/>
</dbReference>
<keyword evidence="2" id="KW-0723">Serine/threonine-protein kinase</keyword>
<keyword evidence="3" id="KW-0808">Transferase</keyword>
<dbReference type="InterPro" id="IPR036457">
    <property type="entry name" value="PPM-type-like_dom_sf"/>
</dbReference>
<dbReference type="SUPFAM" id="SSF56112">
    <property type="entry name" value="Protein kinase-like (PK-like)"/>
    <property type="match status" value="1"/>
</dbReference>
<dbReference type="Proteomes" id="UP000651977">
    <property type="component" value="Unassembled WGS sequence"/>
</dbReference>
<feature type="transmembrane region" description="Helical" evidence="9">
    <location>
        <begin position="554"/>
        <end position="573"/>
    </location>
</feature>
<dbReference type="Pfam" id="PF13672">
    <property type="entry name" value="PP2C_2"/>
    <property type="match status" value="1"/>
</dbReference>
<evidence type="ECO:0000256" key="4">
    <source>
        <dbReference type="ARBA" id="ARBA00022741"/>
    </source>
</evidence>